<sequence length="76" mass="8332">MDNIMLILTIIGTCATVVSTVVAIRAKNEAREILKEIREEKNRNIKNTGKIDIKNTGTNSGIMSGINTGEMRNGKK</sequence>
<proteinExistence type="predicted"/>
<accession>A0A2V3YCT5</accession>
<dbReference type="GeneID" id="86059848"/>
<name>A0A2V3YCT5_9FIRM</name>
<reference evidence="1 2" key="1">
    <citation type="submission" date="2018-05" db="EMBL/GenBank/DDBJ databases">
        <title>Genomic Encyclopedia of Type Strains, Phase IV (KMG-IV): sequencing the most valuable type-strain genomes for metagenomic binning, comparative biology and taxonomic classification.</title>
        <authorList>
            <person name="Goeker M."/>
        </authorList>
    </citation>
    <scope>NUCLEOTIDE SEQUENCE [LARGE SCALE GENOMIC DNA]</scope>
    <source>
        <strain evidence="1 2">DSM 24995</strain>
    </source>
</reference>
<keyword evidence="2" id="KW-1185">Reference proteome</keyword>
<organism evidence="1 2">
    <name type="scientific">Hungatella effluvii</name>
    <dbReference type="NCBI Taxonomy" id="1096246"/>
    <lineage>
        <taxon>Bacteria</taxon>
        <taxon>Bacillati</taxon>
        <taxon>Bacillota</taxon>
        <taxon>Clostridia</taxon>
        <taxon>Lachnospirales</taxon>
        <taxon>Lachnospiraceae</taxon>
        <taxon>Hungatella</taxon>
    </lineage>
</organism>
<dbReference type="RefSeq" id="WP_110321470.1">
    <property type="nucleotide sequence ID" value="NZ_QJKD01000001.1"/>
</dbReference>
<evidence type="ECO:0000313" key="1">
    <source>
        <dbReference type="EMBL" id="PXX57195.1"/>
    </source>
</evidence>
<comment type="caution">
    <text evidence="1">The sequence shown here is derived from an EMBL/GenBank/DDBJ whole genome shotgun (WGS) entry which is preliminary data.</text>
</comment>
<gene>
    <name evidence="1" type="ORF">DFR60_101503</name>
</gene>
<dbReference type="Proteomes" id="UP000248057">
    <property type="component" value="Unassembled WGS sequence"/>
</dbReference>
<dbReference type="AlphaFoldDB" id="A0A2V3YCT5"/>
<protein>
    <submittedName>
        <fullName evidence="1">Uncharacterized protein</fullName>
    </submittedName>
</protein>
<evidence type="ECO:0000313" key="2">
    <source>
        <dbReference type="Proteomes" id="UP000248057"/>
    </source>
</evidence>
<dbReference type="EMBL" id="QJKD01000001">
    <property type="protein sequence ID" value="PXX57195.1"/>
    <property type="molecule type" value="Genomic_DNA"/>
</dbReference>